<dbReference type="OrthoDB" id="9808161at2"/>
<dbReference type="InterPro" id="IPR011989">
    <property type="entry name" value="ARM-like"/>
</dbReference>
<gene>
    <name evidence="7" type="ORF">EZE20_13555</name>
</gene>
<sequence length="1027" mass="111842">MRLTKSIYLLLGSAALAGLLTASYTTTNPSQRGGSGLDSLYAKLSEEEKRSPEFAVAGLSVAEGLEATLFAAEPTLTNPTNIDVDHRGRVWVCEAYNYRPAITGNPTQPKGDRILILEDTDGDGKTDTEKVFYQGAELNAPLGILVLGNKVLVSQSPYVWLFTDEDGDDKADKKEVIFQGITGEQHDHGMHAFVFGPDGKLYFNFGNEGGQLLDGQGKPVVGKDGKPLDFKKNRMGIVFRCDPDFTNIEILGNNFRNNYEVAVDSYGTMWQSDNDDDGNKGVRINYVMPYGNYGYTDELTGAGWRANRTNIEAEIPLRHWHLNDPGVVPNLLQTGAGSPTGMVVYEGRMLPKTFQDQMIHCDAGPNVVRSYPVQNDGAGYKATIANVLEGTRDQWFRPSDVCVAPDGSLIVSDWYDPGVGGHQAGDLNRGRIFRVAPANTPYRIPKVDVMSPEGAIEALQNPNMSVRYMAWNSLVGMGSKSVAQLTKLWNDESANPRMRARALWVLSKLEGASSPSLSKALTDYNPNLRITALRAILQLPVDATPYISRLSSDADPQVRRECALALRGLTTEGAADVWAKLAQQHDGKDRWYLEALGIGAEGQWDRFFSAWLKVAGQNSLQTAAGKDIVWRARTKESVPLLASLAGDASVDLKERLRYFRAFDFNPGGKEKSEALLKIMEGTASNQAEINQLALRHLDPTYVKQTPRAMSALQKLLDSSYGTADYIELVGRYGVPSENKRLLALAIQKPYEGMGRDAGRILLSQDGAPLIRATLKGTDAAKATAALASIRSVGTKESLEILRTVALDAKQPLSIRREAVRSLGGSMNGEDNILELLRAGKLSGELKAAAVQGVSGAWRKAVRTEAATFLDGGTTAAAQKHPAVTELIQRKGDIAKGKTVFTMYCAVCHQVNGEGMDFGPKLSEIGSKLPKEGQYLAIFYPSAGISFGYEGYEVKFKDGSTAVGIVSSKTETDLIMKFPGGSTQEYKMSQVKSMKQLDESMMSAGLHEAMSTEELTSLVEYLASLKRK</sequence>
<evidence type="ECO:0000259" key="6">
    <source>
        <dbReference type="PROSITE" id="PS51007"/>
    </source>
</evidence>
<proteinExistence type="predicted"/>
<dbReference type="InterPro" id="IPR055557">
    <property type="entry name" value="DUF7133"/>
</dbReference>
<keyword evidence="3 4" id="KW-0408">Iron</keyword>
<dbReference type="Gene3D" id="1.10.760.10">
    <property type="entry name" value="Cytochrome c-like domain"/>
    <property type="match status" value="1"/>
</dbReference>
<dbReference type="InterPro" id="IPR011041">
    <property type="entry name" value="Quinoprot_gluc/sorb_DH_b-prop"/>
</dbReference>
<feature type="chain" id="PRO_5020200211" evidence="5">
    <location>
        <begin position="18"/>
        <end position="1027"/>
    </location>
</feature>
<dbReference type="EMBL" id="SMJU01000008">
    <property type="protein sequence ID" value="TDB63967.1"/>
    <property type="molecule type" value="Genomic_DNA"/>
</dbReference>
<feature type="signal peptide" evidence="5">
    <location>
        <begin position="1"/>
        <end position="17"/>
    </location>
</feature>
<dbReference type="InterPro" id="IPR036909">
    <property type="entry name" value="Cyt_c-like_dom_sf"/>
</dbReference>
<dbReference type="RefSeq" id="WP_132118506.1">
    <property type="nucleotide sequence ID" value="NZ_SMJU01000008.1"/>
</dbReference>
<dbReference type="InterPro" id="IPR011042">
    <property type="entry name" value="6-blade_b-propeller_TolB-like"/>
</dbReference>
<evidence type="ECO:0000313" key="7">
    <source>
        <dbReference type="EMBL" id="TDB63967.1"/>
    </source>
</evidence>
<name>A0A4R4K8F6_9BACT</name>
<organism evidence="7 8">
    <name type="scientific">Arundinibacter roseus</name>
    <dbReference type="NCBI Taxonomy" id="2070510"/>
    <lineage>
        <taxon>Bacteria</taxon>
        <taxon>Pseudomonadati</taxon>
        <taxon>Bacteroidota</taxon>
        <taxon>Cytophagia</taxon>
        <taxon>Cytophagales</taxon>
        <taxon>Spirosomataceae</taxon>
        <taxon>Arundinibacter</taxon>
    </lineage>
</organism>
<dbReference type="NCBIfam" id="TIGR02604">
    <property type="entry name" value="Piru_Ver_Nterm"/>
    <property type="match status" value="1"/>
</dbReference>
<keyword evidence="1 4" id="KW-0349">Heme</keyword>
<comment type="caution">
    <text evidence="7">The sequence shown here is derived from an EMBL/GenBank/DDBJ whole genome shotgun (WGS) entry which is preliminary data.</text>
</comment>
<keyword evidence="8" id="KW-1185">Reference proteome</keyword>
<dbReference type="AlphaFoldDB" id="A0A4R4K8F6"/>
<dbReference type="Proteomes" id="UP000295706">
    <property type="component" value="Unassembled WGS sequence"/>
</dbReference>
<dbReference type="InterPro" id="IPR009056">
    <property type="entry name" value="Cyt_c-like_dom"/>
</dbReference>
<keyword evidence="5" id="KW-0732">Signal</keyword>
<evidence type="ECO:0000313" key="8">
    <source>
        <dbReference type="Proteomes" id="UP000295706"/>
    </source>
</evidence>
<dbReference type="Pfam" id="PF13646">
    <property type="entry name" value="HEAT_2"/>
    <property type="match status" value="1"/>
</dbReference>
<dbReference type="SUPFAM" id="SSF50952">
    <property type="entry name" value="Soluble quinoprotein glucose dehydrogenase"/>
    <property type="match status" value="1"/>
</dbReference>
<dbReference type="InterPro" id="IPR013428">
    <property type="entry name" value="Membrane-bound_put_N"/>
</dbReference>
<dbReference type="InterPro" id="IPR016024">
    <property type="entry name" value="ARM-type_fold"/>
</dbReference>
<dbReference type="Gene3D" id="2.120.10.30">
    <property type="entry name" value="TolB, C-terminal domain"/>
    <property type="match status" value="1"/>
</dbReference>
<evidence type="ECO:0000256" key="3">
    <source>
        <dbReference type="ARBA" id="ARBA00023004"/>
    </source>
</evidence>
<dbReference type="PROSITE" id="PS51007">
    <property type="entry name" value="CYTC"/>
    <property type="match status" value="1"/>
</dbReference>
<dbReference type="GO" id="GO:0020037">
    <property type="term" value="F:heme binding"/>
    <property type="evidence" value="ECO:0007669"/>
    <property type="project" value="InterPro"/>
</dbReference>
<evidence type="ECO:0000256" key="2">
    <source>
        <dbReference type="ARBA" id="ARBA00022723"/>
    </source>
</evidence>
<dbReference type="GO" id="GO:0046872">
    <property type="term" value="F:metal ion binding"/>
    <property type="evidence" value="ECO:0007669"/>
    <property type="project" value="UniProtKB-KW"/>
</dbReference>
<dbReference type="NCBIfam" id="TIGR02603">
    <property type="entry name" value="CxxCH_TIGR02603"/>
    <property type="match status" value="1"/>
</dbReference>
<evidence type="ECO:0000256" key="5">
    <source>
        <dbReference type="SAM" id="SignalP"/>
    </source>
</evidence>
<accession>A0A4R4K8F6</accession>
<dbReference type="GO" id="GO:0009055">
    <property type="term" value="F:electron transfer activity"/>
    <property type="evidence" value="ECO:0007669"/>
    <property type="project" value="InterPro"/>
</dbReference>
<dbReference type="PANTHER" id="PTHR33546:SF1">
    <property type="entry name" value="LARGE, MULTIFUNCTIONAL SECRETED PROTEIN"/>
    <property type="match status" value="1"/>
</dbReference>
<keyword evidence="2 4" id="KW-0479">Metal-binding</keyword>
<dbReference type="Pfam" id="PF00034">
    <property type="entry name" value="Cytochrom_C"/>
    <property type="match status" value="1"/>
</dbReference>
<evidence type="ECO:0000256" key="1">
    <source>
        <dbReference type="ARBA" id="ARBA00022617"/>
    </source>
</evidence>
<dbReference type="InterPro" id="IPR013427">
    <property type="entry name" value="Haem-bd_dom_put"/>
</dbReference>
<dbReference type="Gene3D" id="1.25.10.10">
    <property type="entry name" value="Leucine-rich Repeat Variant"/>
    <property type="match status" value="1"/>
</dbReference>
<protein>
    <submittedName>
        <fullName evidence="7">C-type cytochrome</fullName>
    </submittedName>
</protein>
<dbReference type="Pfam" id="PF23500">
    <property type="entry name" value="DUF7133"/>
    <property type="match status" value="1"/>
</dbReference>
<dbReference type="SUPFAM" id="SSF46626">
    <property type="entry name" value="Cytochrome c"/>
    <property type="match status" value="1"/>
</dbReference>
<evidence type="ECO:0000256" key="4">
    <source>
        <dbReference type="PROSITE-ProRule" id="PRU00433"/>
    </source>
</evidence>
<dbReference type="PANTHER" id="PTHR33546">
    <property type="entry name" value="LARGE, MULTIFUNCTIONAL SECRETED PROTEIN-RELATED"/>
    <property type="match status" value="1"/>
</dbReference>
<reference evidence="7 8" key="1">
    <citation type="submission" date="2019-02" db="EMBL/GenBank/DDBJ databases">
        <title>Arundinibacter roseus gen. nov., sp. nov., a new member of the family Cytophagaceae.</title>
        <authorList>
            <person name="Szuroczki S."/>
            <person name="Khayer B."/>
            <person name="Sproer C."/>
            <person name="Toumi M."/>
            <person name="Szabo A."/>
            <person name="Felfoldi T."/>
            <person name="Schumann P."/>
            <person name="Toth E."/>
        </authorList>
    </citation>
    <scope>NUCLEOTIDE SEQUENCE [LARGE SCALE GENOMIC DNA]</scope>
    <source>
        <strain evidence="7 8">DMA-k-7a</strain>
    </source>
</reference>
<dbReference type="SUPFAM" id="SSF48371">
    <property type="entry name" value="ARM repeat"/>
    <property type="match status" value="1"/>
</dbReference>
<feature type="domain" description="Cytochrome c" evidence="6">
    <location>
        <begin position="891"/>
        <end position="1025"/>
    </location>
</feature>